<dbReference type="EnsemblMetazoa" id="GMOY005998-RA">
    <property type="protein sequence ID" value="GMOY005998-PA"/>
    <property type="gene ID" value="GMOY005998"/>
</dbReference>
<dbReference type="InterPro" id="IPR031878">
    <property type="entry name" value="Commissureless"/>
</dbReference>
<proteinExistence type="predicted"/>
<dbReference type="STRING" id="37546.A0A1B0FQ41"/>
<feature type="region of interest" description="Disordered" evidence="1">
    <location>
        <begin position="452"/>
        <end position="472"/>
    </location>
</feature>
<evidence type="ECO:0000313" key="3">
    <source>
        <dbReference type="EnsemblMetazoa" id="GMOY005998-PA"/>
    </source>
</evidence>
<keyword evidence="2" id="KW-0812">Transmembrane</keyword>
<evidence type="ECO:0000256" key="1">
    <source>
        <dbReference type="SAM" id="MobiDB-lite"/>
    </source>
</evidence>
<feature type="compositionally biased region" description="Low complexity" evidence="1">
    <location>
        <begin position="459"/>
        <end position="472"/>
    </location>
</feature>
<organism evidence="3 4">
    <name type="scientific">Glossina morsitans morsitans</name>
    <name type="common">Savannah tsetse fly</name>
    <dbReference type="NCBI Taxonomy" id="37546"/>
    <lineage>
        <taxon>Eukaryota</taxon>
        <taxon>Metazoa</taxon>
        <taxon>Ecdysozoa</taxon>
        <taxon>Arthropoda</taxon>
        <taxon>Hexapoda</taxon>
        <taxon>Insecta</taxon>
        <taxon>Pterygota</taxon>
        <taxon>Neoptera</taxon>
        <taxon>Endopterygota</taxon>
        <taxon>Diptera</taxon>
        <taxon>Brachycera</taxon>
        <taxon>Muscomorpha</taxon>
        <taxon>Hippoboscoidea</taxon>
        <taxon>Glossinidae</taxon>
        <taxon>Glossina</taxon>
    </lineage>
</organism>
<accession>A0A1B0FQ41</accession>
<keyword evidence="2" id="KW-1133">Transmembrane helix</keyword>
<keyword evidence="4" id="KW-1185">Reference proteome</keyword>
<dbReference type="VEuPathDB" id="VectorBase:GMOY005998"/>
<protein>
    <submittedName>
        <fullName evidence="3">Uncharacterized protein</fullName>
    </submittedName>
</protein>
<dbReference type="GO" id="GO:0007411">
    <property type="term" value="P:axon guidance"/>
    <property type="evidence" value="ECO:0007669"/>
    <property type="project" value="InterPro"/>
</dbReference>
<name>A0A1B0FQ41_GLOMM</name>
<feature type="transmembrane region" description="Helical" evidence="2">
    <location>
        <begin position="250"/>
        <end position="273"/>
    </location>
</feature>
<dbReference type="Proteomes" id="UP000092444">
    <property type="component" value="Unassembled WGS sequence"/>
</dbReference>
<dbReference type="AlphaFoldDB" id="A0A1B0FQ41"/>
<feature type="transmembrane region" description="Helical" evidence="2">
    <location>
        <begin position="57"/>
        <end position="75"/>
    </location>
</feature>
<dbReference type="EMBL" id="CCAG010006154">
    <property type="status" value="NOT_ANNOTATED_CDS"/>
    <property type="molecule type" value="Genomic_DNA"/>
</dbReference>
<evidence type="ECO:0000256" key="2">
    <source>
        <dbReference type="SAM" id="Phobius"/>
    </source>
</evidence>
<evidence type="ECO:0000313" key="4">
    <source>
        <dbReference type="Proteomes" id="UP000092444"/>
    </source>
</evidence>
<dbReference type="PhylomeDB" id="A0A1B0FQ41"/>
<keyword evidence="2" id="KW-0472">Membrane</keyword>
<sequence length="472" mass="52574">MANKTYRRAFGELPSILYTSVSNHMTPEFGELNDSVLLLLDDHHHSHYSIFEYHDTTTILVMIVAWLLLILGLTLCCCSQCIHGTLGSLNGPISNELTDNNSSSNSNGSSNRNISITIPEYDQKQGVNTQIEKINKKQKIKINHKIEKTQIMAELPSTTITATITNHNDTERIEFSLFQNYSVLINKLEQLALGVDVALTNISLDYKQDTPFNHDDETVADSSGSQLYPQAHVTHTYVDEVEYSRVVSDIWVGVILTLLIVSVIFLICAGFLYHKFQKWKNSSLGLDRSDTTDPVETCRNYPPNYEMESLPSYTIVSGLPTYDDALEQFRKAGIILAPPVPIIKIFEAKDTRKMYSIENGVTENDNLSITNSNACTCTNSAPVTPPPALPSSSSNAPLIELSPEQLAQLSQKRLSLQIAFGSQMHRNSRPRINMHNQLLLSRAISNADALDQGPQMHRSYSSSSFSTVNNSN</sequence>
<dbReference type="Pfam" id="PF15957">
    <property type="entry name" value="Comm"/>
    <property type="match status" value="1"/>
</dbReference>
<reference evidence="3" key="1">
    <citation type="submission" date="2020-05" db="UniProtKB">
        <authorList>
            <consortium name="EnsemblMetazoa"/>
        </authorList>
    </citation>
    <scope>IDENTIFICATION</scope>
    <source>
        <strain evidence="3">Yale</strain>
    </source>
</reference>